<dbReference type="PANTHER" id="PTHR12537:SF12">
    <property type="entry name" value="MATERNAL PROTEIN PUMILIO"/>
    <property type="match status" value="1"/>
</dbReference>
<evidence type="ECO:0000313" key="9">
    <source>
        <dbReference type="EMBL" id="GIM13808.1"/>
    </source>
</evidence>
<dbReference type="InterPro" id="IPR033133">
    <property type="entry name" value="PUM-HD"/>
</dbReference>
<evidence type="ECO:0000313" key="10">
    <source>
        <dbReference type="Proteomes" id="UP000722791"/>
    </source>
</evidence>
<feature type="region of interest" description="Disordered" evidence="7">
    <location>
        <begin position="166"/>
        <end position="388"/>
    </location>
</feature>
<comment type="function">
    <text evidence="5">Sequence-specific RNA-binding protein that regulates translation and mRNA stability by binding the 3'-UTR of target mRNAs. Binds the APUM-binding elements (APBEs) in the 3'-UTR mRNA sequence of CLV1, PNH, WUS and FAS2.</text>
</comment>
<sequence length="893" mass="92893">MQAIYMAAMYPMYYAQQTQQTGMHSFQAMQAAAMAGFPALPTPASAFSMMPGGVPPPMMPSAYQPAVIPGLPPGAANSLFGTGAAGVNAGPGLPDVAALAAADLRPQHQFSGIPTGSSLVQSFPSGVSGSGDYGVYYQKMLEVQAAAALAGGVLPTEADTVAAATRLRGGIPPPPPPPAQPPPPPKDSKRNSGGEAHPVASCTAASSAAPFGHTVASGADAERRLRSQNSGRDLGTRGSGGTNINISAGGGTPGSPGLMSGPHSPSQTHTGSFTTQQPNSRLRTGSASHFDGQPQPMSSSNVVNGGGINGSLASVSNVGSTGPSYARDALRGEGPQRRNSQRRGDMLAAAEAHDAVHSGGSGSNSAGGPAAGAGGRGPRSSGDTLLDEFKNNKTGRKYELREILGHVYEFSLDQHGSRFIQQKLEGVSPEDLDAAFSEVMPRILHLMTDVFGNYVVQKLLEHGTPEQCGRVAKALHGHVLQLSLQMYGCRVIQKALEVFAEEQQVELVSELEGHIMRCVRDQNGNHVIQKCIECVPTHRILGLLDHFLMCVVALSTHPFGCRIIQRILEHVRDQKRREAVMNDILGAAVQLTQDQYGNYVIQHVLERGAPEERSSIVGSLSNRVVQLSMHKFASNVIEKCLTYGSATDRDMLINRMLGAQALQMRQAAAVGGVDGDMEDPVQAMMKDQFGNYVVQKVLEVCTDDQREAMLARVRQQLHALKRFTYGKHIVARVEKLLSAGTRYQTHSKGRLLPDDEALAAAAAAGGRLSALTTAVASPASPATSLTADVASTTGTGGEDAVAFGGGASVSMAAVDGSMSSDGGFNSQPPAPTTPPVSSGLGEGGYMGSVATKAQVVSSTSSDGGAAAVDRPCSGVVGLEKEESPEPPAVPEAH</sequence>
<organism evidence="9 10">
    <name type="scientific">Volvox reticuliferus</name>
    <dbReference type="NCBI Taxonomy" id="1737510"/>
    <lineage>
        <taxon>Eukaryota</taxon>
        <taxon>Viridiplantae</taxon>
        <taxon>Chlorophyta</taxon>
        <taxon>core chlorophytes</taxon>
        <taxon>Chlorophyceae</taxon>
        <taxon>CS clade</taxon>
        <taxon>Chlamydomonadales</taxon>
        <taxon>Volvocaceae</taxon>
        <taxon>Volvox</taxon>
    </lineage>
</organism>
<proteinExistence type="predicted"/>
<feature type="compositionally biased region" description="Polar residues" evidence="7">
    <location>
        <begin position="312"/>
        <end position="323"/>
    </location>
</feature>
<evidence type="ECO:0000256" key="3">
    <source>
        <dbReference type="ARBA" id="ARBA00022737"/>
    </source>
</evidence>
<dbReference type="Proteomes" id="UP000722791">
    <property type="component" value="Unassembled WGS sequence"/>
</dbReference>
<dbReference type="InterPro" id="IPR011989">
    <property type="entry name" value="ARM-like"/>
</dbReference>
<comment type="subcellular location">
    <subcellularLocation>
        <location evidence="1">Cytoplasm</location>
    </subcellularLocation>
</comment>
<reference evidence="9" key="1">
    <citation type="journal article" date="2021" name="Proc. Natl. Acad. Sci. U.S.A.">
        <title>Three genomes in the algal genus Volvox reveal the fate of a haploid sex-determining region after a transition to homothallism.</title>
        <authorList>
            <person name="Yamamoto K."/>
            <person name="Hamaji T."/>
            <person name="Kawai-Toyooka H."/>
            <person name="Matsuzaki R."/>
            <person name="Takahashi F."/>
            <person name="Nishimura Y."/>
            <person name="Kawachi M."/>
            <person name="Noguchi H."/>
            <person name="Minakuchi Y."/>
            <person name="Umen J.G."/>
            <person name="Toyoda A."/>
            <person name="Nozaki H."/>
        </authorList>
    </citation>
    <scope>NUCLEOTIDE SEQUENCE</scope>
    <source>
        <strain evidence="9">NIES-3785</strain>
    </source>
</reference>
<dbReference type="AlphaFoldDB" id="A0A8J4GV50"/>
<evidence type="ECO:0000256" key="2">
    <source>
        <dbReference type="ARBA" id="ARBA00022490"/>
    </source>
</evidence>
<dbReference type="FunFam" id="1.25.10.10:FF:000004">
    <property type="entry name" value="Pumilio homolog 1 isoform 2"/>
    <property type="match status" value="1"/>
</dbReference>
<evidence type="ECO:0000256" key="5">
    <source>
        <dbReference type="ARBA" id="ARBA00055193"/>
    </source>
</evidence>
<feature type="compositionally biased region" description="Pro residues" evidence="7">
    <location>
        <begin position="171"/>
        <end position="185"/>
    </location>
</feature>
<dbReference type="InterPro" id="IPR016024">
    <property type="entry name" value="ARM-type_fold"/>
</dbReference>
<dbReference type="PANTHER" id="PTHR12537">
    <property type="entry name" value="RNA BINDING PROTEIN PUMILIO-RELATED"/>
    <property type="match status" value="1"/>
</dbReference>
<feature type="region of interest" description="Disordered" evidence="7">
    <location>
        <begin position="818"/>
        <end position="893"/>
    </location>
</feature>
<feature type="compositionally biased region" description="Polar residues" evidence="7">
    <location>
        <begin position="818"/>
        <end position="827"/>
    </location>
</feature>
<dbReference type="SMART" id="SM00025">
    <property type="entry name" value="Pumilio"/>
    <property type="match status" value="8"/>
</dbReference>
<keyword evidence="3" id="KW-0677">Repeat</keyword>
<dbReference type="Pfam" id="PF00806">
    <property type="entry name" value="PUF"/>
    <property type="match status" value="8"/>
</dbReference>
<dbReference type="EMBL" id="BNCQ01000051">
    <property type="protein sequence ID" value="GIM13808.1"/>
    <property type="molecule type" value="Genomic_DNA"/>
</dbReference>
<comment type="caution">
    <text evidence="9">The sequence shown here is derived from an EMBL/GenBank/DDBJ whole genome shotgun (WGS) entry which is preliminary data.</text>
</comment>
<keyword evidence="2" id="KW-0963">Cytoplasm</keyword>
<feature type="repeat" description="Pumilio" evidence="6">
    <location>
        <begin position="438"/>
        <end position="473"/>
    </location>
</feature>
<gene>
    <name evidence="9" type="ORF">Vretimale_16860</name>
</gene>
<dbReference type="InterPro" id="IPR001313">
    <property type="entry name" value="Pumilio_RNA-bd_rpt"/>
</dbReference>
<dbReference type="GO" id="GO:0003729">
    <property type="term" value="F:mRNA binding"/>
    <property type="evidence" value="ECO:0007669"/>
    <property type="project" value="TreeGrafter"/>
</dbReference>
<evidence type="ECO:0000256" key="1">
    <source>
        <dbReference type="ARBA" id="ARBA00004496"/>
    </source>
</evidence>
<dbReference type="CDD" id="cd07920">
    <property type="entry name" value="Pumilio"/>
    <property type="match status" value="1"/>
</dbReference>
<feature type="repeat" description="Pumilio" evidence="6">
    <location>
        <begin position="510"/>
        <end position="545"/>
    </location>
</feature>
<feature type="domain" description="PUM-HD" evidence="8">
    <location>
        <begin position="381"/>
        <end position="737"/>
    </location>
</feature>
<dbReference type="GO" id="GO:0005737">
    <property type="term" value="C:cytoplasm"/>
    <property type="evidence" value="ECO:0007669"/>
    <property type="project" value="UniProtKB-SubCell"/>
</dbReference>
<dbReference type="Gene3D" id="1.25.10.10">
    <property type="entry name" value="Leucine-rich Repeat Variant"/>
    <property type="match status" value="1"/>
</dbReference>
<keyword evidence="4" id="KW-0694">RNA-binding</keyword>
<feature type="repeat" description="Pumilio" evidence="6">
    <location>
        <begin position="474"/>
        <end position="509"/>
    </location>
</feature>
<evidence type="ECO:0000256" key="6">
    <source>
        <dbReference type="PROSITE-ProRule" id="PRU00317"/>
    </source>
</evidence>
<dbReference type="InterPro" id="IPR033712">
    <property type="entry name" value="Pumilio_RNA-bd"/>
</dbReference>
<accession>A0A8J4GV50</accession>
<evidence type="ECO:0000256" key="7">
    <source>
        <dbReference type="SAM" id="MobiDB-lite"/>
    </source>
</evidence>
<feature type="repeat" description="Pumilio" evidence="6">
    <location>
        <begin position="402"/>
        <end position="437"/>
    </location>
</feature>
<feature type="repeat" description="Pumilio" evidence="6">
    <location>
        <begin position="619"/>
        <end position="654"/>
    </location>
</feature>
<dbReference type="GO" id="GO:0010608">
    <property type="term" value="P:post-transcriptional regulation of gene expression"/>
    <property type="evidence" value="ECO:0007669"/>
    <property type="project" value="TreeGrafter"/>
</dbReference>
<protein>
    <recommendedName>
        <fullName evidence="8">PUM-HD domain-containing protein</fullName>
    </recommendedName>
</protein>
<name>A0A8J4GV50_9CHLO</name>
<feature type="repeat" description="Pumilio" evidence="6">
    <location>
        <begin position="676"/>
        <end position="711"/>
    </location>
</feature>
<evidence type="ECO:0000256" key="4">
    <source>
        <dbReference type="ARBA" id="ARBA00022884"/>
    </source>
</evidence>
<feature type="compositionally biased region" description="Polar residues" evidence="7">
    <location>
        <begin position="263"/>
        <end position="287"/>
    </location>
</feature>
<feature type="repeat" description="Pumilio" evidence="6">
    <location>
        <begin position="546"/>
        <end position="582"/>
    </location>
</feature>
<evidence type="ECO:0000259" key="8">
    <source>
        <dbReference type="PROSITE" id="PS50303"/>
    </source>
</evidence>
<dbReference type="PROSITE" id="PS50302">
    <property type="entry name" value="PUM"/>
    <property type="match status" value="8"/>
</dbReference>
<feature type="repeat" description="Pumilio" evidence="6">
    <location>
        <begin position="583"/>
        <end position="618"/>
    </location>
</feature>
<dbReference type="SUPFAM" id="SSF48371">
    <property type="entry name" value="ARM repeat"/>
    <property type="match status" value="1"/>
</dbReference>
<dbReference type="PROSITE" id="PS50303">
    <property type="entry name" value="PUM_HD"/>
    <property type="match status" value="1"/>
</dbReference>